<dbReference type="InterPro" id="IPR001849">
    <property type="entry name" value="PH_domain"/>
</dbReference>
<feature type="compositionally biased region" description="Low complexity" evidence="1">
    <location>
        <begin position="395"/>
        <end position="409"/>
    </location>
</feature>
<dbReference type="AlphaFoldDB" id="A0A8C9WMK9"/>
<dbReference type="Ensembl" id="ENSSFOT00015076825.1">
    <property type="protein sequence ID" value="ENSSFOP00015075410.1"/>
    <property type="gene ID" value="ENSSFOG00015027968.1"/>
</dbReference>
<evidence type="ECO:0000313" key="3">
    <source>
        <dbReference type="Ensembl" id="ENSSFOP00015075410.1"/>
    </source>
</evidence>
<dbReference type="SUPFAM" id="SSF50729">
    <property type="entry name" value="PH domain-like"/>
    <property type="match status" value="1"/>
</dbReference>
<dbReference type="GO" id="GO:0071888">
    <property type="term" value="P:macrophage apoptotic process"/>
    <property type="evidence" value="ECO:0007669"/>
    <property type="project" value="TreeGrafter"/>
</dbReference>
<dbReference type="InterPro" id="IPR011993">
    <property type="entry name" value="PH-like_dom_sf"/>
</dbReference>
<keyword evidence="4" id="KW-1185">Reference proteome</keyword>
<dbReference type="PROSITE" id="PS50003">
    <property type="entry name" value="PH_DOMAIN"/>
    <property type="match status" value="1"/>
</dbReference>
<feature type="compositionally biased region" description="Basic and acidic residues" evidence="1">
    <location>
        <begin position="291"/>
        <end position="301"/>
    </location>
</feature>
<feature type="region of interest" description="Disordered" evidence="1">
    <location>
        <begin position="392"/>
        <end position="461"/>
    </location>
</feature>
<sequence length="719" mass="79868">MISLPLSSGHIWQGVERDTDKPGGAESLGKEGWVKKCSGKFLQSYKTCYIRVEKSEIAVYENESSQKCIEKLDLGNYDKCLELKSAFKKKNRLVLIRAPKCGNKIHDVKLQTQNPEERDAWIKALSDAIQRAKNTVFDEIKVDESCSLEHITRTRPKGNQHRRPPTRIHLKEAANISSDGNVRFDFDAVDTPSMTHEVNTHISTSCQTVKPPMPPLKSTESTMEAPNAEASSEQKVVKPPLPPSSQNKPRLLSIEDPQHDITPDNEEESRNHISVTPSMPTKNLKPPMPPCKEKKPNRAPEESINIYSEDKNGEDDEDLPIHMLKNSDMVEMIIKEDFPPILPEKPIKTPENKDDSPNVLKPVLEGKESIPNNITAEVKGNTIPPIISNGETENSTSPFSAFPESFPEPVNKITGRIAPPNKRQPKRFLKAAVANQGGPSDVASSTEIKTIDTSDACVSDVPHVLPRNQNPAKPQQDLMQSIAQKGTGFISCADKDKNTVLSKGTENVEVKAGNNDQDLDKQFKTDKVTKGQAPQMSAGQPVNEDVSVNNTETSDSEAQTREINQPTILVNQDKNHKDKEIQILQQNQGKCSMDPSLPLQLLNFSSKEKCVSMGDLLSGSLVESVELSVEEPSVMWPWTVIGELQDKVTLELENTEKLLNTMTSKEGQTAEEAVQGEPLKDPSPAEVLTMAVEKLRRADEFLREAKSLTLEKRKKRTSW</sequence>
<dbReference type="PANTHER" id="PTHR15871:SF2">
    <property type="entry name" value="PLECKSTRIN HOMOLOGY DOMAIN-CONTAINING FAMILY O MEMBER 2"/>
    <property type="match status" value="1"/>
</dbReference>
<feature type="region of interest" description="Disordered" evidence="1">
    <location>
        <begin position="201"/>
        <end position="317"/>
    </location>
</feature>
<dbReference type="SMART" id="SM00233">
    <property type="entry name" value="PH"/>
    <property type="match status" value="1"/>
</dbReference>
<dbReference type="PANTHER" id="PTHR15871">
    <property type="entry name" value="PH DOMAIN-CONTAINING PROTEIN"/>
    <property type="match status" value="1"/>
</dbReference>
<gene>
    <name evidence="3" type="primary">plekho2</name>
</gene>
<dbReference type="GeneTree" id="ENSGT00530000063760"/>
<feature type="compositionally biased region" description="Polar residues" evidence="1">
    <location>
        <begin position="442"/>
        <end position="453"/>
    </location>
</feature>
<dbReference type="Proteomes" id="UP000694397">
    <property type="component" value="Chromosome 11"/>
</dbReference>
<proteinExistence type="predicted"/>
<protein>
    <submittedName>
        <fullName evidence="3">Pleckstrin homology domain containing, family O member 2</fullName>
    </submittedName>
</protein>
<reference evidence="3" key="3">
    <citation type="submission" date="2025-09" db="UniProtKB">
        <authorList>
            <consortium name="Ensembl"/>
        </authorList>
    </citation>
    <scope>IDENTIFICATION</scope>
</reference>
<feature type="compositionally biased region" description="Polar residues" evidence="1">
    <location>
        <begin position="218"/>
        <end position="234"/>
    </location>
</feature>
<reference evidence="3" key="2">
    <citation type="submission" date="2025-08" db="UniProtKB">
        <authorList>
            <consortium name="Ensembl"/>
        </authorList>
    </citation>
    <scope>IDENTIFICATION</scope>
</reference>
<evidence type="ECO:0000259" key="2">
    <source>
        <dbReference type="PROSITE" id="PS50003"/>
    </source>
</evidence>
<feature type="compositionally biased region" description="Polar residues" evidence="1">
    <location>
        <begin position="272"/>
        <end position="281"/>
    </location>
</feature>
<feature type="domain" description="PH" evidence="2">
    <location>
        <begin position="27"/>
        <end position="130"/>
    </location>
</feature>
<feature type="region of interest" description="Disordered" evidence="1">
    <location>
        <begin position="526"/>
        <end position="559"/>
    </location>
</feature>
<dbReference type="OrthoDB" id="8860305at2759"/>
<accession>A0A8C9WMK9</accession>
<dbReference type="Gene3D" id="2.30.29.30">
    <property type="entry name" value="Pleckstrin-homology domain (PH domain)/Phosphotyrosine-binding domain (PTB)"/>
    <property type="match status" value="1"/>
</dbReference>
<feature type="region of interest" description="Disordered" evidence="1">
    <location>
        <begin position="341"/>
        <end position="366"/>
    </location>
</feature>
<organism evidence="3 4">
    <name type="scientific">Scleropages formosus</name>
    <name type="common">Asian bonytongue</name>
    <name type="synonym">Osteoglossum formosum</name>
    <dbReference type="NCBI Taxonomy" id="113540"/>
    <lineage>
        <taxon>Eukaryota</taxon>
        <taxon>Metazoa</taxon>
        <taxon>Chordata</taxon>
        <taxon>Craniata</taxon>
        <taxon>Vertebrata</taxon>
        <taxon>Euteleostomi</taxon>
        <taxon>Actinopterygii</taxon>
        <taxon>Neopterygii</taxon>
        <taxon>Teleostei</taxon>
        <taxon>Osteoglossocephala</taxon>
        <taxon>Osteoglossomorpha</taxon>
        <taxon>Osteoglossiformes</taxon>
        <taxon>Osteoglossidae</taxon>
        <taxon>Scleropages</taxon>
    </lineage>
</organism>
<feature type="compositionally biased region" description="Polar residues" evidence="1">
    <location>
        <begin position="532"/>
        <end position="559"/>
    </location>
</feature>
<dbReference type="InterPro" id="IPR043448">
    <property type="entry name" value="PKHO1/2"/>
</dbReference>
<dbReference type="Pfam" id="PF00169">
    <property type="entry name" value="PH"/>
    <property type="match status" value="1"/>
</dbReference>
<reference evidence="3 4" key="1">
    <citation type="submission" date="2019-04" db="EMBL/GenBank/DDBJ databases">
        <authorList>
            <consortium name="Wellcome Sanger Institute Data Sharing"/>
        </authorList>
    </citation>
    <scope>NUCLEOTIDE SEQUENCE [LARGE SCALE GENOMIC DNA]</scope>
</reference>
<feature type="compositionally biased region" description="Basic and acidic residues" evidence="1">
    <location>
        <begin position="345"/>
        <end position="356"/>
    </location>
</feature>
<evidence type="ECO:0000313" key="4">
    <source>
        <dbReference type="Proteomes" id="UP000694397"/>
    </source>
</evidence>
<evidence type="ECO:0000256" key="1">
    <source>
        <dbReference type="SAM" id="MobiDB-lite"/>
    </source>
</evidence>
<name>A0A8C9WMK9_SCLFO</name>